<sequence length="150" mass="15777">MVALLAAMALVAPVTEKTAARAAGMAAKATVRKRVRTVIGAARRLGDIGTVVITVDGDILTYDALYVPRRLSDQADGGKHPSSTHCIRPAPTGWVATPPPPNTSFIGKDARRPGRSCLPAVTILYPCCRSGHHSGHLWRLAGARPPVRGA</sequence>
<dbReference type="HOGENOM" id="CLU_1736813_0_0_5"/>
<dbReference type="Proteomes" id="UP000005667">
    <property type="component" value="Chromosome"/>
</dbReference>
<organism evidence="1 2">
    <name type="scientific">Azospirillum lipoferum (strain 4B)</name>
    <dbReference type="NCBI Taxonomy" id="862719"/>
    <lineage>
        <taxon>Bacteria</taxon>
        <taxon>Pseudomonadati</taxon>
        <taxon>Pseudomonadota</taxon>
        <taxon>Alphaproteobacteria</taxon>
        <taxon>Rhodospirillales</taxon>
        <taxon>Azospirillaceae</taxon>
        <taxon>Azospirillum</taxon>
    </lineage>
</organism>
<dbReference type="EMBL" id="FQ311868">
    <property type="protein sequence ID" value="CBS88301.1"/>
    <property type="molecule type" value="Genomic_DNA"/>
</dbReference>
<evidence type="ECO:0000313" key="2">
    <source>
        <dbReference type="Proteomes" id="UP000005667"/>
    </source>
</evidence>
<keyword evidence="2" id="KW-1185">Reference proteome</keyword>
<accession>G7Z792</accession>
<proteinExistence type="predicted"/>
<reference evidence="2" key="1">
    <citation type="journal article" date="2011" name="PLoS Genet.">
        <title>Azospirillum genomes reveal transition of bacteria from aquatic to terrestrial environments.</title>
        <authorList>
            <person name="Wisniewski-Dye F."/>
            <person name="Borziak K."/>
            <person name="Khalsa-Moyers G."/>
            <person name="Alexandre G."/>
            <person name="Sukharnikov L.O."/>
            <person name="Wuichet K."/>
            <person name="Hurst G.B."/>
            <person name="McDonald W.H."/>
            <person name="Robertson J.S."/>
            <person name="Barbe V."/>
            <person name="Calteau A."/>
            <person name="Rouy Z."/>
            <person name="Mangenot S."/>
            <person name="Prigent-Combaret C."/>
            <person name="Normand P."/>
            <person name="Boyer M."/>
            <person name="Siguier P."/>
            <person name="Dessaux Y."/>
            <person name="Elmerich C."/>
            <person name="Condemine G."/>
            <person name="Krishnen G."/>
            <person name="Kennedy I."/>
            <person name="Paterson A.H."/>
            <person name="Gonzalez V."/>
            <person name="Mavingui P."/>
            <person name="Zhulin I.B."/>
        </authorList>
    </citation>
    <scope>NUCLEOTIDE SEQUENCE [LARGE SCALE GENOMIC DNA]</scope>
    <source>
        <strain evidence="2">4B</strain>
    </source>
</reference>
<dbReference type="AlphaFoldDB" id="G7Z792"/>
<gene>
    <name evidence="1" type="ordered locus">AZOLI_3136</name>
</gene>
<dbReference type="STRING" id="862719.AZOLI_3136"/>
<name>G7Z792_AZOL4</name>
<evidence type="ECO:0000313" key="1">
    <source>
        <dbReference type="EMBL" id="CBS88301.1"/>
    </source>
</evidence>
<dbReference type="KEGG" id="ali:AZOLI_3136"/>
<protein>
    <submittedName>
        <fullName evidence="1">Uncharacterized protein</fullName>
    </submittedName>
</protein>